<dbReference type="AlphaFoldDB" id="A0A8D8X7W2"/>
<organism evidence="1">
    <name type="scientific">Cacopsylla melanoneura</name>
    <dbReference type="NCBI Taxonomy" id="428564"/>
    <lineage>
        <taxon>Eukaryota</taxon>
        <taxon>Metazoa</taxon>
        <taxon>Ecdysozoa</taxon>
        <taxon>Arthropoda</taxon>
        <taxon>Hexapoda</taxon>
        <taxon>Insecta</taxon>
        <taxon>Pterygota</taxon>
        <taxon>Neoptera</taxon>
        <taxon>Paraneoptera</taxon>
        <taxon>Hemiptera</taxon>
        <taxon>Sternorrhyncha</taxon>
        <taxon>Psylloidea</taxon>
        <taxon>Psyllidae</taxon>
        <taxon>Psyllinae</taxon>
        <taxon>Cacopsylla</taxon>
    </lineage>
</organism>
<dbReference type="EMBL" id="HBUF01280464">
    <property type="protein sequence ID" value="CAG6687208.1"/>
    <property type="molecule type" value="Transcribed_RNA"/>
</dbReference>
<dbReference type="EMBL" id="HBUF01280465">
    <property type="protein sequence ID" value="CAG6687210.1"/>
    <property type="molecule type" value="Transcribed_RNA"/>
</dbReference>
<reference evidence="1" key="1">
    <citation type="submission" date="2021-05" db="EMBL/GenBank/DDBJ databases">
        <authorList>
            <person name="Alioto T."/>
            <person name="Alioto T."/>
            <person name="Gomez Garrido J."/>
        </authorList>
    </citation>
    <scope>NUCLEOTIDE SEQUENCE</scope>
</reference>
<protein>
    <submittedName>
        <fullName evidence="1">Uncharacterized protein</fullName>
    </submittedName>
</protein>
<evidence type="ECO:0000313" key="1">
    <source>
        <dbReference type="EMBL" id="CAG6687208.1"/>
    </source>
</evidence>
<proteinExistence type="predicted"/>
<name>A0A8D8X7W2_9HEMI</name>
<sequence>MRTLCTMVMPMTVATKSTLVLPTQTVNLSTTMKPTATPSTITTLLTTICWLLTSGNSTRILWIGKVQVEEEEESVEVVNARTRLMERGRETDHPKQGKFFELFTQCDGWNAKRVAIASV</sequence>
<accession>A0A8D8X7W2</accession>